<dbReference type="AlphaFoldDB" id="A0AAD6V5Z1"/>
<dbReference type="InterPro" id="IPR050475">
    <property type="entry name" value="Prenyltransferase_related"/>
</dbReference>
<protein>
    <submittedName>
        <fullName evidence="6">UbiA prenyltransferase family</fullName>
    </submittedName>
</protein>
<feature type="transmembrane region" description="Helical" evidence="5">
    <location>
        <begin position="100"/>
        <end position="129"/>
    </location>
</feature>
<evidence type="ECO:0000256" key="1">
    <source>
        <dbReference type="ARBA" id="ARBA00004141"/>
    </source>
</evidence>
<dbReference type="PANTHER" id="PTHR42723">
    <property type="entry name" value="CHLOROPHYLL SYNTHASE"/>
    <property type="match status" value="1"/>
</dbReference>
<dbReference type="EMBL" id="JARJCW010000061">
    <property type="protein sequence ID" value="KAJ7200832.1"/>
    <property type="molecule type" value="Genomic_DNA"/>
</dbReference>
<dbReference type="PANTHER" id="PTHR42723:SF1">
    <property type="entry name" value="CHLOROPHYLL SYNTHASE, CHLOROPLASTIC"/>
    <property type="match status" value="1"/>
</dbReference>
<dbReference type="InterPro" id="IPR044878">
    <property type="entry name" value="UbiA_sf"/>
</dbReference>
<keyword evidence="3 5" id="KW-1133">Transmembrane helix</keyword>
<evidence type="ECO:0000256" key="5">
    <source>
        <dbReference type="SAM" id="Phobius"/>
    </source>
</evidence>
<evidence type="ECO:0000256" key="4">
    <source>
        <dbReference type="ARBA" id="ARBA00023136"/>
    </source>
</evidence>
<organism evidence="6 7">
    <name type="scientific">Mycena pura</name>
    <dbReference type="NCBI Taxonomy" id="153505"/>
    <lineage>
        <taxon>Eukaryota</taxon>
        <taxon>Fungi</taxon>
        <taxon>Dikarya</taxon>
        <taxon>Basidiomycota</taxon>
        <taxon>Agaricomycotina</taxon>
        <taxon>Agaricomycetes</taxon>
        <taxon>Agaricomycetidae</taxon>
        <taxon>Agaricales</taxon>
        <taxon>Marasmiineae</taxon>
        <taxon>Mycenaceae</taxon>
        <taxon>Mycena</taxon>
    </lineage>
</organism>
<evidence type="ECO:0000313" key="7">
    <source>
        <dbReference type="Proteomes" id="UP001219525"/>
    </source>
</evidence>
<comment type="subcellular location">
    <subcellularLocation>
        <location evidence="1">Membrane</location>
        <topology evidence="1">Multi-pass membrane protein</topology>
    </subcellularLocation>
</comment>
<dbReference type="Proteomes" id="UP001219525">
    <property type="component" value="Unassembled WGS sequence"/>
</dbReference>
<dbReference type="Pfam" id="PF01040">
    <property type="entry name" value="UbiA"/>
    <property type="match status" value="1"/>
</dbReference>
<reference evidence="6" key="1">
    <citation type="submission" date="2023-03" db="EMBL/GenBank/DDBJ databases">
        <title>Massive genome expansion in bonnet fungi (Mycena s.s.) driven by repeated elements and novel gene families across ecological guilds.</title>
        <authorList>
            <consortium name="Lawrence Berkeley National Laboratory"/>
            <person name="Harder C.B."/>
            <person name="Miyauchi S."/>
            <person name="Viragh M."/>
            <person name="Kuo A."/>
            <person name="Thoen E."/>
            <person name="Andreopoulos B."/>
            <person name="Lu D."/>
            <person name="Skrede I."/>
            <person name="Drula E."/>
            <person name="Henrissat B."/>
            <person name="Morin E."/>
            <person name="Kohler A."/>
            <person name="Barry K."/>
            <person name="LaButti K."/>
            <person name="Morin E."/>
            <person name="Salamov A."/>
            <person name="Lipzen A."/>
            <person name="Mereny Z."/>
            <person name="Hegedus B."/>
            <person name="Baldrian P."/>
            <person name="Stursova M."/>
            <person name="Weitz H."/>
            <person name="Taylor A."/>
            <person name="Grigoriev I.V."/>
            <person name="Nagy L.G."/>
            <person name="Martin F."/>
            <person name="Kauserud H."/>
        </authorList>
    </citation>
    <scope>NUCLEOTIDE SEQUENCE</scope>
    <source>
        <strain evidence="6">9144</strain>
    </source>
</reference>
<dbReference type="GO" id="GO:0016765">
    <property type="term" value="F:transferase activity, transferring alkyl or aryl (other than methyl) groups"/>
    <property type="evidence" value="ECO:0007669"/>
    <property type="project" value="InterPro"/>
</dbReference>
<dbReference type="InterPro" id="IPR000537">
    <property type="entry name" value="UbiA_prenyltransferase"/>
</dbReference>
<gene>
    <name evidence="6" type="ORF">GGX14DRAFT_466217</name>
</gene>
<evidence type="ECO:0000313" key="6">
    <source>
        <dbReference type="EMBL" id="KAJ7200832.1"/>
    </source>
</evidence>
<keyword evidence="4 5" id="KW-0472">Membrane</keyword>
<sequence length="305" mass="34448">MLVTAQSHFLTMSDVSISPFNFTKSDYKTIVFPVIFYGFMAAPQVSYERLVPLSVWVWLNLLQCCAANQMSSAKEDGINKPYRPIPAGLISVQHTRILRWILVPICLGLSWYYAVLYPGLSLAVAFVVYNELGLDSSFYTKNFLNAVGIVSWNVGAAKITRAGLVSPGGDQWLAPYISTALIATTIHVQDFRDEAGDRQQGRTTFPVVMPEFSRRMTLVLMAAWSFGLAVFWGSDLSVITSASFVGLGLYIAIRVMFQRTEPEDKVTLQLYMFWLTIAQILPFWTVRSESSRTFFDGRNRWALYY</sequence>
<name>A0AAD6V5Z1_9AGAR</name>
<comment type="caution">
    <text evidence="6">The sequence shown here is derived from an EMBL/GenBank/DDBJ whole genome shotgun (WGS) entry which is preliminary data.</text>
</comment>
<dbReference type="Gene3D" id="1.10.357.140">
    <property type="entry name" value="UbiA prenyltransferase"/>
    <property type="match status" value="1"/>
</dbReference>
<evidence type="ECO:0000256" key="3">
    <source>
        <dbReference type="ARBA" id="ARBA00022989"/>
    </source>
</evidence>
<keyword evidence="2 5" id="KW-0812">Transmembrane</keyword>
<accession>A0AAD6V5Z1</accession>
<keyword evidence="7" id="KW-1185">Reference proteome</keyword>
<dbReference type="CDD" id="cd13965">
    <property type="entry name" value="PT_UbiA_3"/>
    <property type="match status" value="1"/>
</dbReference>
<dbReference type="GO" id="GO:0016020">
    <property type="term" value="C:membrane"/>
    <property type="evidence" value="ECO:0007669"/>
    <property type="project" value="UniProtKB-SubCell"/>
</dbReference>
<feature type="transmembrane region" description="Helical" evidence="5">
    <location>
        <begin position="238"/>
        <end position="256"/>
    </location>
</feature>
<evidence type="ECO:0000256" key="2">
    <source>
        <dbReference type="ARBA" id="ARBA00022692"/>
    </source>
</evidence>
<feature type="transmembrane region" description="Helical" evidence="5">
    <location>
        <begin position="268"/>
        <end position="286"/>
    </location>
</feature>
<proteinExistence type="predicted"/>